<dbReference type="RefSeq" id="WP_047004776.1">
    <property type="nucleotide sequence ID" value="NZ_LBHB01000003.1"/>
</dbReference>
<evidence type="ECO:0000313" key="3">
    <source>
        <dbReference type="Proteomes" id="UP000053464"/>
    </source>
</evidence>
<dbReference type="InterPro" id="IPR005122">
    <property type="entry name" value="Uracil-DNA_glycosylase-like"/>
</dbReference>
<dbReference type="InterPro" id="IPR036895">
    <property type="entry name" value="Uracil-DNA_glycosylase-like_sf"/>
</dbReference>
<dbReference type="Pfam" id="PF03167">
    <property type="entry name" value="UDG"/>
    <property type="match status" value="1"/>
</dbReference>
<protein>
    <recommendedName>
        <fullName evidence="1">Uracil-DNA glycosylase-like domain-containing protein</fullName>
    </recommendedName>
</protein>
<comment type="caution">
    <text evidence="2">The sequence shown here is derived from an EMBL/GenBank/DDBJ whole genome shotgun (WGS) entry which is preliminary data.</text>
</comment>
<dbReference type="STRING" id="1581420.AAW00_12535"/>
<accession>A0A0G9MX89</accession>
<dbReference type="Gene3D" id="3.40.470.10">
    <property type="entry name" value="Uracil-DNA glycosylase-like domain"/>
    <property type="match status" value="1"/>
</dbReference>
<dbReference type="SUPFAM" id="SSF52141">
    <property type="entry name" value="Uracil-DNA glycosylase-like"/>
    <property type="match status" value="1"/>
</dbReference>
<dbReference type="InterPro" id="IPR026353">
    <property type="entry name" value="Hypoxan-DNA_Glyclase"/>
</dbReference>
<evidence type="ECO:0000313" key="2">
    <source>
        <dbReference type="EMBL" id="KLE33888.1"/>
    </source>
</evidence>
<organism evidence="2 3">
    <name type="scientific">Aurantiacibacter luteus</name>
    <dbReference type="NCBI Taxonomy" id="1581420"/>
    <lineage>
        <taxon>Bacteria</taxon>
        <taxon>Pseudomonadati</taxon>
        <taxon>Pseudomonadota</taxon>
        <taxon>Alphaproteobacteria</taxon>
        <taxon>Sphingomonadales</taxon>
        <taxon>Erythrobacteraceae</taxon>
        <taxon>Aurantiacibacter</taxon>
    </lineage>
</organism>
<evidence type="ECO:0000259" key="1">
    <source>
        <dbReference type="SMART" id="SM00986"/>
    </source>
</evidence>
<dbReference type="Proteomes" id="UP000053464">
    <property type="component" value="Unassembled WGS sequence"/>
</dbReference>
<gene>
    <name evidence="2" type="ORF">AAW00_12535</name>
</gene>
<dbReference type="EMBL" id="LBHB01000003">
    <property type="protein sequence ID" value="KLE33888.1"/>
    <property type="molecule type" value="Genomic_DNA"/>
</dbReference>
<dbReference type="AlphaFoldDB" id="A0A0G9MX89"/>
<dbReference type="PATRIC" id="fig|1581420.6.peg.2560"/>
<feature type="domain" description="Uracil-DNA glycosylase-like" evidence="1">
    <location>
        <begin position="7"/>
        <end position="158"/>
    </location>
</feature>
<keyword evidence="3" id="KW-1185">Reference proteome</keyword>
<dbReference type="NCBIfam" id="TIGR04274">
    <property type="entry name" value="hypoxanDNAglyco"/>
    <property type="match status" value="1"/>
</dbReference>
<proteinExistence type="predicted"/>
<dbReference type="OrthoDB" id="9799921at2"/>
<sequence length="169" mass="18353">MRARSFPPVARPDARLLILGSLPGTRSLEAGQYYAHPQNRFWHLVGLAIDTDLVAIDYTTRLAALAAHRIALWDVVASARREGSLDAAIREAEFNPLADLVASLPDLGAVAFNGRKAETIGEKLLAGSPVQRVALPSSSPAFAAMPLAEKEKHWRRLRDFLETSPGPAH</sequence>
<dbReference type="SMART" id="SM00987">
    <property type="entry name" value="UreE_C"/>
    <property type="match status" value="1"/>
</dbReference>
<dbReference type="SMART" id="SM00986">
    <property type="entry name" value="UDG"/>
    <property type="match status" value="1"/>
</dbReference>
<name>A0A0G9MX89_9SPHN</name>
<dbReference type="CDD" id="cd10032">
    <property type="entry name" value="UDG-F6_HDG"/>
    <property type="match status" value="1"/>
</dbReference>
<reference evidence="2 3" key="1">
    <citation type="submission" date="2015-04" db="EMBL/GenBank/DDBJ databases">
        <title>The draft genome sequence of Erythrobacter luteus KA37.</title>
        <authorList>
            <person name="Zhuang L."/>
            <person name="Liu Y."/>
            <person name="Shao Z."/>
        </authorList>
    </citation>
    <scope>NUCLEOTIDE SEQUENCE [LARGE SCALE GENOMIC DNA]</scope>
    <source>
        <strain evidence="2 3">KA37</strain>
    </source>
</reference>